<gene>
    <name evidence="2" type="ORF">ACFPUZ_03680</name>
</gene>
<evidence type="ECO:0000259" key="1">
    <source>
        <dbReference type="Pfam" id="PF01636"/>
    </source>
</evidence>
<evidence type="ECO:0000313" key="2">
    <source>
        <dbReference type="EMBL" id="MFC6145908.1"/>
    </source>
</evidence>
<reference evidence="3" key="1">
    <citation type="journal article" date="2019" name="Int. J. Syst. Evol. Microbiol.">
        <title>The Global Catalogue of Microorganisms (GCM) 10K type strain sequencing project: providing services to taxonomists for standard genome sequencing and annotation.</title>
        <authorList>
            <consortium name="The Broad Institute Genomics Platform"/>
            <consortium name="The Broad Institute Genome Sequencing Center for Infectious Disease"/>
            <person name="Wu L."/>
            <person name="Ma J."/>
        </authorList>
    </citation>
    <scope>NUCLEOTIDE SEQUENCE [LARGE SCALE GENOMIC DNA]</scope>
    <source>
        <strain evidence="3">CCUG 51943</strain>
    </source>
</reference>
<protein>
    <submittedName>
        <fullName evidence="2">Phosphotransferase</fullName>
    </submittedName>
</protein>
<organism evidence="2 3">
    <name type="scientific">Corynebacterium nasicanis</name>
    <dbReference type="NCBI Taxonomy" id="1448267"/>
    <lineage>
        <taxon>Bacteria</taxon>
        <taxon>Bacillati</taxon>
        <taxon>Actinomycetota</taxon>
        <taxon>Actinomycetes</taxon>
        <taxon>Mycobacteriales</taxon>
        <taxon>Corynebacteriaceae</taxon>
        <taxon>Corynebacterium</taxon>
    </lineage>
</organism>
<evidence type="ECO:0000313" key="3">
    <source>
        <dbReference type="Proteomes" id="UP001596244"/>
    </source>
</evidence>
<proteinExistence type="predicted"/>
<dbReference type="RefSeq" id="WP_377000024.1">
    <property type="nucleotide sequence ID" value="NZ_JBHSQE010000002.1"/>
</dbReference>
<dbReference type="InterPro" id="IPR011009">
    <property type="entry name" value="Kinase-like_dom_sf"/>
</dbReference>
<feature type="domain" description="Aminoglycoside phosphotransferase" evidence="1">
    <location>
        <begin position="115"/>
        <end position="184"/>
    </location>
</feature>
<dbReference type="Gene3D" id="3.30.200.20">
    <property type="entry name" value="Phosphorylase Kinase, domain 1"/>
    <property type="match status" value="1"/>
</dbReference>
<accession>A0ABW1QBM3</accession>
<dbReference type="Proteomes" id="UP001596244">
    <property type="component" value="Unassembled WGS sequence"/>
</dbReference>
<dbReference type="EMBL" id="JBHSQE010000002">
    <property type="protein sequence ID" value="MFC6145908.1"/>
    <property type="molecule type" value="Genomic_DNA"/>
</dbReference>
<name>A0ABW1QBM3_9CORY</name>
<sequence length="199" mass="21334">MNVAPGSSATPVWVNELGGVTWRLPGSYVKTGPGRHLPEAERLTWLGTCDLPFAVPRVLSVGEDHLQTASLTGAPPLHPADPGAAAQALGRALRTFHDAVPVDQCPFVWSPLRGDEDLVVCHGDACPPNWLFGPALEFVGAVDLGSLGLADRWVDIAPALDCLPEDGMAGQEAEFLRGYGIEMDAEKYAFYLDKWNTTD</sequence>
<dbReference type="SUPFAM" id="SSF56112">
    <property type="entry name" value="Protein kinase-like (PK-like)"/>
    <property type="match status" value="1"/>
</dbReference>
<dbReference type="InterPro" id="IPR002575">
    <property type="entry name" value="Aminoglycoside_PTrfase"/>
</dbReference>
<dbReference type="Gene3D" id="3.90.1200.10">
    <property type="match status" value="1"/>
</dbReference>
<comment type="caution">
    <text evidence="2">The sequence shown here is derived from an EMBL/GenBank/DDBJ whole genome shotgun (WGS) entry which is preliminary data.</text>
</comment>
<dbReference type="Pfam" id="PF01636">
    <property type="entry name" value="APH"/>
    <property type="match status" value="1"/>
</dbReference>
<keyword evidence="3" id="KW-1185">Reference proteome</keyword>